<dbReference type="GO" id="GO:0006935">
    <property type="term" value="P:chemotaxis"/>
    <property type="evidence" value="ECO:0007669"/>
    <property type="project" value="UniProtKB-KW"/>
</dbReference>
<keyword evidence="3" id="KW-0145">Chemotaxis</keyword>
<dbReference type="AlphaFoldDB" id="A0A4Q0Y0B9"/>
<evidence type="ECO:0000259" key="10">
    <source>
        <dbReference type="PROSITE" id="PS50111"/>
    </source>
</evidence>
<dbReference type="SMART" id="SM00283">
    <property type="entry name" value="MA"/>
    <property type="match status" value="1"/>
</dbReference>
<dbReference type="Pfam" id="PF02743">
    <property type="entry name" value="dCache_1"/>
    <property type="match status" value="1"/>
</dbReference>
<keyword evidence="2" id="KW-1003">Cell membrane</keyword>
<evidence type="ECO:0000256" key="8">
    <source>
        <dbReference type="PROSITE-ProRule" id="PRU00284"/>
    </source>
</evidence>
<dbReference type="PANTHER" id="PTHR43531:SF11">
    <property type="entry name" value="METHYL-ACCEPTING CHEMOTAXIS PROTEIN 3"/>
    <property type="match status" value="1"/>
</dbReference>
<feature type="domain" description="Methyl-accepting transducer" evidence="10">
    <location>
        <begin position="464"/>
        <end position="693"/>
    </location>
</feature>
<dbReference type="RefSeq" id="WP_129082570.1">
    <property type="nucleotide sequence ID" value="NZ_CP041070.1"/>
</dbReference>
<name>A0A4Q0Y0B9_9BACT</name>
<reference evidence="11 12" key="1">
    <citation type="submission" date="2017-10" db="EMBL/GenBank/DDBJ databases">
        <title>Genomics of the genus Arcobacter.</title>
        <authorList>
            <person name="Perez-Cataluna A."/>
            <person name="Figueras M.J."/>
        </authorList>
    </citation>
    <scope>NUCLEOTIDE SEQUENCE [LARGE SCALE GENOMIC DNA]</scope>
    <source>
        <strain evidence="11 12">DSM 24636</strain>
    </source>
</reference>
<keyword evidence="4 9" id="KW-0812">Transmembrane</keyword>
<dbReference type="CDD" id="cd12912">
    <property type="entry name" value="PDC2_MCP_like"/>
    <property type="match status" value="1"/>
</dbReference>
<dbReference type="InterPro" id="IPR033479">
    <property type="entry name" value="dCache_1"/>
</dbReference>
<dbReference type="CDD" id="cd12913">
    <property type="entry name" value="PDC1_MCP_like"/>
    <property type="match status" value="1"/>
</dbReference>
<comment type="caution">
    <text evidence="11">The sequence shown here is derived from an EMBL/GenBank/DDBJ whole genome shotgun (WGS) entry which is preliminary data.</text>
</comment>
<dbReference type="CDD" id="cd11386">
    <property type="entry name" value="MCP_signal"/>
    <property type="match status" value="1"/>
</dbReference>
<gene>
    <name evidence="11" type="ORF">CRV06_11440</name>
</gene>
<comment type="similarity">
    <text evidence="7">Belongs to the methyl-accepting chemotaxis (MCP) protein family.</text>
</comment>
<evidence type="ECO:0000313" key="12">
    <source>
        <dbReference type="Proteomes" id="UP000290191"/>
    </source>
</evidence>
<organism evidence="11 12">
    <name type="scientific">Halarcobacter anaerophilus</name>
    <dbReference type="NCBI Taxonomy" id="877500"/>
    <lineage>
        <taxon>Bacteria</taxon>
        <taxon>Pseudomonadati</taxon>
        <taxon>Campylobacterota</taxon>
        <taxon>Epsilonproteobacteria</taxon>
        <taxon>Campylobacterales</taxon>
        <taxon>Arcobacteraceae</taxon>
        <taxon>Halarcobacter</taxon>
    </lineage>
</organism>
<evidence type="ECO:0000256" key="3">
    <source>
        <dbReference type="ARBA" id="ARBA00022500"/>
    </source>
</evidence>
<keyword evidence="6 9" id="KW-0472">Membrane</keyword>
<evidence type="ECO:0000256" key="4">
    <source>
        <dbReference type="ARBA" id="ARBA00022692"/>
    </source>
</evidence>
<evidence type="ECO:0000256" key="9">
    <source>
        <dbReference type="SAM" id="Phobius"/>
    </source>
</evidence>
<dbReference type="PANTHER" id="PTHR43531">
    <property type="entry name" value="PROTEIN ICFG"/>
    <property type="match status" value="1"/>
</dbReference>
<dbReference type="InterPro" id="IPR029151">
    <property type="entry name" value="Sensor-like_sf"/>
</dbReference>
<dbReference type="GO" id="GO:0004888">
    <property type="term" value="F:transmembrane signaling receptor activity"/>
    <property type="evidence" value="ECO:0007669"/>
    <property type="project" value="TreeGrafter"/>
</dbReference>
<dbReference type="OrthoDB" id="5348717at2"/>
<feature type="transmembrane region" description="Helical" evidence="9">
    <location>
        <begin position="285"/>
        <end position="303"/>
    </location>
</feature>
<evidence type="ECO:0000256" key="5">
    <source>
        <dbReference type="ARBA" id="ARBA00022989"/>
    </source>
</evidence>
<comment type="subcellular location">
    <subcellularLocation>
        <location evidence="1">Cell membrane</location>
        <topology evidence="1">Multi-pass membrane protein</topology>
    </subcellularLocation>
</comment>
<proteinExistence type="inferred from homology"/>
<dbReference type="GO" id="GO:0007165">
    <property type="term" value="P:signal transduction"/>
    <property type="evidence" value="ECO:0007669"/>
    <property type="project" value="UniProtKB-KW"/>
</dbReference>
<protein>
    <submittedName>
        <fullName evidence="11">Chemotaxis protein</fullName>
    </submittedName>
</protein>
<dbReference type="GO" id="GO:0005886">
    <property type="term" value="C:plasma membrane"/>
    <property type="evidence" value="ECO:0007669"/>
    <property type="project" value="UniProtKB-SubCell"/>
</dbReference>
<dbReference type="PROSITE" id="PS50111">
    <property type="entry name" value="CHEMOTAXIS_TRANSDUC_2"/>
    <property type="match status" value="1"/>
</dbReference>
<dbReference type="SUPFAM" id="SSF58104">
    <property type="entry name" value="Methyl-accepting chemotaxis protein (MCP) signaling domain"/>
    <property type="match status" value="1"/>
</dbReference>
<dbReference type="Gene3D" id="3.30.450.20">
    <property type="entry name" value="PAS domain"/>
    <property type="match status" value="2"/>
</dbReference>
<dbReference type="Gene3D" id="1.10.287.950">
    <property type="entry name" value="Methyl-accepting chemotaxis protein"/>
    <property type="match status" value="1"/>
</dbReference>
<accession>A0A4Q0Y0B9</accession>
<dbReference type="InterPro" id="IPR051310">
    <property type="entry name" value="MCP_chemotaxis"/>
</dbReference>
<dbReference type="SUPFAM" id="SSF103190">
    <property type="entry name" value="Sensory domain-like"/>
    <property type="match status" value="1"/>
</dbReference>
<dbReference type="InterPro" id="IPR004089">
    <property type="entry name" value="MCPsignal_dom"/>
</dbReference>
<keyword evidence="5 9" id="KW-1133">Transmembrane helix</keyword>
<sequence>MRKYGIKTKILILLFISIIISFFILGTDSIKSKYDVHFSNLKEKEIELSRQSSKFIYAYLQTKVDVLKAVADELPQNMDQLYMDNPRILEKLILGSKAGKFFAVFVGFEKDGTYVKSDKEKRTPETTGYDARKRIWYTEAVRKNAGGVTVPYIDYTTKKLIVSVYYPLRRNGKIVGVVGSDIFIDTIVNTIMNIKFKESGFAYLVDEDGNILIHKNKKLISDHKKSSLYLKMEQKHEKNFAEVEENGKVLFAATSPIKLTNWHTIVQLDKSEIVEEIKKSMIKEASLYLILLIIILLVLYFSMIKLLNPLKKVEEGLESFFKYLKAEISNPEKLNIKTSDEFGNMGNTIDKEVEKISKQFEEDKYLIEEVKQTVAKIKEGKLDLEVKKSTTNKSLNDLKDILNDMITTINKNVNSNINPILSKLEDYSNLNFEEDIPNANGDIAKGLNNLCNIINQMLQENKHNGLTLEESSKQLLKNVDILNKSSNATAVSLEETAAALEEITSTVANNTNNIQEISNHSEELSSSINEGQNLATSTVTAMDNINEQTRSIAEAITVIDQIAFQTNILSLNAAVEAATAGESGKGFAVVAQEVRNLASRSAEAAKEIKELVESATLKTDKGKQIADKMIEGYKKINLNIQKSTEAIKDISEASNEQRISIEQINDVITELDRQSQNNASVATQTHEVAENTSAIAKTILDEVNNKKFREE</sequence>
<evidence type="ECO:0000256" key="2">
    <source>
        <dbReference type="ARBA" id="ARBA00022475"/>
    </source>
</evidence>
<dbReference type="EMBL" id="PDKO01000010">
    <property type="protein sequence ID" value="RXJ62039.1"/>
    <property type="molecule type" value="Genomic_DNA"/>
</dbReference>
<evidence type="ECO:0000256" key="1">
    <source>
        <dbReference type="ARBA" id="ARBA00004651"/>
    </source>
</evidence>
<dbReference type="Pfam" id="PF00015">
    <property type="entry name" value="MCPsignal"/>
    <property type="match status" value="1"/>
</dbReference>
<feature type="transmembrane region" description="Helical" evidence="9">
    <location>
        <begin position="6"/>
        <end position="25"/>
    </location>
</feature>
<evidence type="ECO:0000313" key="11">
    <source>
        <dbReference type="EMBL" id="RXJ62039.1"/>
    </source>
</evidence>
<dbReference type="Proteomes" id="UP000290191">
    <property type="component" value="Unassembled WGS sequence"/>
</dbReference>
<keyword evidence="8" id="KW-0807">Transducer</keyword>
<evidence type="ECO:0000256" key="7">
    <source>
        <dbReference type="ARBA" id="ARBA00029447"/>
    </source>
</evidence>
<dbReference type="STRING" id="877500.GCA_000935065_00857"/>
<evidence type="ECO:0000256" key="6">
    <source>
        <dbReference type="ARBA" id="ARBA00023136"/>
    </source>
</evidence>
<keyword evidence="12" id="KW-1185">Reference proteome</keyword>